<keyword evidence="7 10" id="KW-0472">Membrane</keyword>
<dbReference type="CDD" id="cd03882">
    <property type="entry name" value="M28_nicalin_like"/>
    <property type="match status" value="1"/>
</dbReference>
<keyword evidence="5" id="KW-0256">Endoplasmic reticulum</keyword>
<evidence type="ECO:0000256" key="5">
    <source>
        <dbReference type="ARBA" id="ARBA00022824"/>
    </source>
</evidence>
<dbReference type="InterPro" id="IPR007484">
    <property type="entry name" value="Peptidase_M28"/>
</dbReference>
<evidence type="ECO:0000313" key="13">
    <source>
        <dbReference type="EMBL" id="DBA23820.1"/>
    </source>
</evidence>
<evidence type="ECO:0000259" key="12">
    <source>
        <dbReference type="Pfam" id="PF04389"/>
    </source>
</evidence>
<dbReference type="PANTHER" id="PTHR31826">
    <property type="entry name" value="NICALIN"/>
    <property type="match status" value="1"/>
</dbReference>
<evidence type="ECO:0000256" key="2">
    <source>
        <dbReference type="ARBA" id="ARBA00007717"/>
    </source>
</evidence>
<evidence type="ECO:0000256" key="8">
    <source>
        <dbReference type="ARBA" id="ARBA00023180"/>
    </source>
</evidence>
<reference evidence="13" key="1">
    <citation type="thesis" date="2020" institute="ProQuest LLC" country="789 East Eisenhower Parkway, Ann Arbor, MI, USA">
        <title>Comparative Genomics and Chromosome Evolution.</title>
        <authorList>
            <person name="Mudd A.B."/>
        </authorList>
    </citation>
    <scope>NUCLEOTIDE SEQUENCE</scope>
    <source>
        <strain evidence="13">1538</strain>
        <tissue evidence="13">Blood</tissue>
    </source>
</reference>
<evidence type="ECO:0000256" key="3">
    <source>
        <dbReference type="ARBA" id="ARBA00022692"/>
    </source>
</evidence>
<feature type="signal peptide" evidence="11">
    <location>
        <begin position="1"/>
        <end position="16"/>
    </location>
</feature>
<feature type="transmembrane region" description="Helical" evidence="10">
    <location>
        <begin position="515"/>
        <end position="536"/>
    </location>
</feature>
<comment type="similarity">
    <text evidence="2">Belongs to the nicastrin family.</text>
</comment>
<keyword evidence="4 11" id="KW-0732">Signal</keyword>
<evidence type="ECO:0000256" key="11">
    <source>
        <dbReference type="SAM" id="SignalP"/>
    </source>
</evidence>
<evidence type="ECO:0000256" key="1">
    <source>
        <dbReference type="ARBA" id="ARBA00004389"/>
    </source>
</evidence>
<gene>
    <name evidence="13" type="ORF">GDO54_014698</name>
</gene>
<feature type="domain" description="Peptidase M28" evidence="12">
    <location>
        <begin position="193"/>
        <end position="300"/>
    </location>
</feature>
<dbReference type="SUPFAM" id="SSF53187">
    <property type="entry name" value="Zn-dependent exopeptidases"/>
    <property type="match status" value="1"/>
</dbReference>
<dbReference type="AlphaFoldDB" id="A0AAV3ALE7"/>
<dbReference type="GO" id="GO:0009966">
    <property type="term" value="P:regulation of signal transduction"/>
    <property type="evidence" value="ECO:0007669"/>
    <property type="project" value="InterPro"/>
</dbReference>
<keyword evidence="6 10" id="KW-1133">Transmembrane helix</keyword>
<dbReference type="EMBL" id="DYDO01000006">
    <property type="protein sequence ID" value="DBA23820.1"/>
    <property type="molecule type" value="Genomic_DNA"/>
</dbReference>
<evidence type="ECO:0000256" key="10">
    <source>
        <dbReference type="SAM" id="Phobius"/>
    </source>
</evidence>
<accession>A0AAV3ALE7</accession>
<dbReference type="Pfam" id="PF04389">
    <property type="entry name" value="Peptidase_M28"/>
    <property type="match status" value="1"/>
</dbReference>
<evidence type="ECO:0000256" key="4">
    <source>
        <dbReference type="ARBA" id="ARBA00022729"/>
    </source>
</evidence>
<evidence type="ECO:0000256" key="7">
    <source>
        <dbReference type="ARBA" id="ARBA00023136"/>
    </source>
</evidence>
<organism evidence="13 14">
    <name type="scientific">Pyxicephalus adspersus</name>
    <name type="common">African bullfrog</name>
    <dbReference type="NCBI Taxonomy" id="30357"/>
    <lineage>
        <taxon>Eukaryota</taxon>
        <taxon>Metazoa</taxon>
        <taxon>Chordata</taxon>
        <taxon>Craniata</taxon>
        <taxon>Vertebrata</taxon>
        <taxon>Euteleostomi</taxon>
        <taxon>Amphibia</taxon>
        <taxon>Batrachia</taxon>
        <taxon>Anura</taxon>
        <taxon>Neobatrachia</taxon>
        <taxon>Ranoidea</taxon>
        <taxon>Pyxicephalidae</taxon>
        <taxon>Pyxicephalinae</taxon>
        <taxon>Pyxicephalus</taxon>
    </lineage>
</organism>
<feature type="chain" id="PRO_5043730045" description="BOS complex subunit NCLN" evidence="11">
    <location>
        <begin position="17"/>
        <end position="556"/>
    </location>
</feature>
<evidence type="ECO:0000313" key="14">
    <source>
        <dbReference type="Proteomes" id="UP001181693"/>
    </source>
</evidence>
<dbReference type="GO" id="GO:0005789">
    <property type="term" value="C:endoplasmic reticulum membrane"/>
    <property type="evidence" value="ECO:0007669"/>
    <property type="project" value="UniProtKB-SubCell"/>
</dbReference>
<comment type="caution">
    <text evidence="13">The sequence shown here is derived from an EMBL/GenBank/DDBJ whole genome shotgun (WGS) entry which is preliminary data.</text>
</comment>
<dbReference type="InterPro" id="IPR016574">
    <property type="entry name" value="Nicalin"/>
</dbReference>
<proteinExistence type="inferred from homology"/>
<dbReference type="Gene3D" id="3.40.630.10">
    <property type="entry name" value="Zn peptidases"/>
    <property type="match status" value="1"/>
</dbReference>
<dbReference type="Proteomes" id="UP001181693">
    <property type="component" value="Unassembled WGS sequence"/>
</dbReference>
<keyword evidence="14" id="KW-1185">Reference proteome</keyword>
<protein>
    <recommendedName>
        <fullName evidence="9">BOS complex subunit NCLN</fullName>
    </recommendedName>
</protein>
<name>A0AAV3ALE7_PYXAD</name>
<evidence type="ECO:0000256" key="9">
    <source>
        <dbReference type="ARBA" id="ARBA00034873"/>
    </source>
</evidence>
<sequence length="556" mass="63447">MEVKLLLALFLYGIRALEFPVYRMQQYSLEGHTHGCKSVQVNAESRTLEAEILTRRCVLMRITEFSVERWSRVLAQSVAAVLILVPPDSPKQLPGSVQEFVEREMEILRNETLFPVYFAVENTALLDMYEETRSASLSLTSASAWEVLFGMVMGSGFQMTTTEVQSKPIAHPLIITLEGQLMGRGGDTAELPSVVIVAHYDSFGAAPYLAYGADSNGSGVSMLLEMVGLFHLLYSNWRTQPRYNMVFALTGGGKFNYHGSKRWIEEHLDHSETSFLHENVALVLCLDSLANGDSLHLHVSRPPPEGSAQWEFLKQLQLVTQSPLFLGLNFSLVHKKINLGESLLAWEHEQFSLRRLPAFTVSHLHSHKSGMRKSLLDTRPRVDIKRLRRNTEVLCEALARVLYRDTTKGNLENMQIFKEALSVDEERLSAILDWLVSQPRAAQLIDRTHPILSTMEHLFKRHLRDHLRFVYYVIRSDKGSVHVTRDLVLSHFRQPDFVFYDQMKQTMTSHRVKPAVFDLFMAFAIAAYLGVIHQAIQNFGPAYNMFIRLITKQKKR</sequence>
<comment type="subcellular location">
    <subcellularLocation>
        <location evidence="1">Endoplasmic reticulum membrane</location>
        <topology evidence="1">Single-pass membrane protein</topology>
    </subcellularLocation>
</comment>
<evidence type="ECO:0000256" key="6">
    <source>
        <dbReference type="ARBA" id="ARBA00022989"/>
    </source>
</evidence>
<keyword evidence="8" id="KW-0325">Glycoprotein</keyword>
<keyword evidence="3 10" id="KW-0812">Transmembrane</keyword>